<evidence type="ECO:0000259" key="8">
    <source>
        <dbReference type="PROSITE" id="PS51903"/>
    </source>
</evidence>
<dbReference type="CDD" id="cd19499">
    <property type="entry name" value="RecA-like_ClpB_Hsp104-like"/>
    <property type="match status" value="1"/>
</dbReference>
<dbReference type="Pfam" id="PF00004">
    <property type="entry name" value="AAA"/>
    <property type="match status" value="1"/>
</dbReference>
<feature type="domain" description="Clp R" evidence="8">
    <location>
        <begin position="10"/>
        <end position="152"/>
    </location>
</feature>
<name>A0A9X9X3L4_9PROT</name>
<dbReference type="FunFam" id="3.40.50.300:FF:000010">
    <property type="entry name" value="Chaperone clpB 1, putative"/>
    <property type="match status" value="1"/>
</dbReference>
<feature type="region of interest" description="Disordered" evidence="7">
    <location>
        <begin position="153"/>
        <end position="184"/>
    </location>
</feature>
<keyword evidence="10" id="KW-1185">Reference proteome</keyword>
<proteinExistence type="inferred from homology"/>
<keyword evidence="4" id="KW-0067">ATP-binding</keyword>
<evidence type="ECO:0000256" key="5">
    <source>
        <dbReference type="ARBA" id="ARBA00023186"/>
    </source>
</evidence>
<dbReference type="SMART" id="SM01086">
    <property type="entry name" value="ClpB_D2-small"/>
    <property type="match status" value="1"/>
</dbReference>
<dbReference type="GO" id="GO:0034605">
    <property type="term" value="P:cellular response to heat"/>
    <property type="evidence" value="ECO:0007669"/>
    <property type="project" value="TreeGrafter"/>
</dbReference>
<evidence type="ECO:0000256" key="1">
    <source>
        <dbReference type="ARBA" id="ARBA00008675"/>
    </source>
</evidence>
<dbReference type="InterPro" id="IPR017729">
    <property type="entry name" value="ATPase_T6SS_ClpV1"/>
</dbReference>
<dbReference type="PROSITE" id="PS00870">
    <property type="entry name" value="CLPAB_1"/>
    <property type="match status" value="1"/>
</dbReference>
<dbReference type="GO" id="GO:0016887">
    <property type="term" value="F:ATP hydrolysis activity"/>
    <property type="evidence" value="ECO:0007669"/>
    <property type="project" value="InterPro"/>
</dbReference>
<dbReference type="InterPro" id="IPR050130">
    <property type="entry name" value="ClpA_ClpB"/>
</dbReference>
<dbReference type="CDD" id="cd00009">
    <property type="entry name" value="AAA"/>
    <property type="match status" value="1"/>
</dbReference>
<dbReference type="InterPro" id="IPR018368">
    <property type="entry name" value="ClpA/B_CS1"/>
</dbReference>
<evidence type="ECO:0000256" key="3">
    <source>
        <dbReference type="ARBA" id="ARBA00022741"/>
    </source>
</evidence>
<evidence type="ECO:0000313" key="9">
    <source>
        <dbReference type="EMBL" id="MBR0673993.1"/>
    </source>
</evidence>
<dbReference type="InterPro" id="IPR003959">
    <property type="entry name" value="ATPase_AAA_core"/>
</dbReference>
<organism evidence="9 10">
    <name type="scientific">Neoroseomonas soli</name>
    <dbReference type="NCBI Taxonomy" id="1081025"/>
    <lineage>
        <taxon>Bacteria</taxon>
        <taxon>Pseudomonadati</taxon>
        <taxon>Pseudomonadota</taxon>
        <taxon>Alphaproteobacteria</taxon>
        <taxon>Acetobacterales</taxon>
        <taxon>Acetobacteraceae</taxon>
        <taxon>Neoroseomonas</taxon>
    </lineage>
</organism>
<dbReference type="PROSITE" id="PS51903">
    <property type="entry name" value="CLP_R"/>
    <property type="match status" value="1"/>
</dbReference>
<dbReference type="RefSeq" id="WP_211864421.1">
    <property type="nucleotide sequence ID" value="NZ_JAAEDM010000104.1"/>
</dbReference>
<feature type="compositionally biased region" description="Low complexity" evidence="7">
    <location>
        <begin position="175"/>
        <end position="184"/>
    </location>
</feature>
<accession>A0A9X9X3L4</accession>
<dbReference type="InterPro" id="IPR001270">
    <property type="entry name" value="ClpA/B"/>
</dbReference>
<dbReference type="InterPro" id="IPR027417">
    <property type="entry name" value="P-loop_NTPase"/>
</dbReference>
<dbReference type="InterPro" id="IPR041546">
    <property type="entry name" value="ClpA/ClpB_AAA_lid"/>
</dbReference>
<dbReference type="Pfam" id="PF07724">
    <property type="entry name" value="AAA_2"/>
    <property type="match status" value="1"/>
</dbReference>
<comment type="similarity">
    <text evidence="1">Belongs to the ClpA/ClpB family.</text>
</comment>
<dbReference type="Gene3D" id="1.10.1780.10">
    <property type="entry name" value="Clp, N-terminal domain"/>
    <property type="match status" value="1"/>
</dbReference>
<keyword evidence="5" id="KW-0143">Chaperone</keyword>
<dbReference type="SMART" id="SM00382">
    <property type="entry name" value="AAA"/>
    <property type="match status" value="2"/>
</dbReference>
<dbReference type="Gene3D" id="3.40.50.300">
    <property type="entry name" value="P-loop containing nucleotide triphosphate hydrolases"/>
    <property type="match status" value="3"/>
</dbReference>
<reference evidence="9" key="2">
    <citation type="journal article" date="2021" name="Syst. Appl. Microbiol.">
        <title>Roseomonas hellenica sp. nov., isolated from roots of wild-growing Alkanna tinctoria.</title>
        <authorList>
            <person name="Rat A."/>
            <person name="Naranjo H.D."/>
            <person name="Lebbe L."/>
            <person name="Cnockaert M."/>
            <person name="Krigas N."/>
            <person name="Grigoriadou K."/>
            <person name="Maloupa E."/>
            <person name="Willems A."/>
        </authorList>
    </citation>
    <scope>NUCLEOTIDE SEQUENCE</scope>
    <source>
        <strain evidence="9">LMG 31231</strain>
    </source>
</reference>
<protein>
    <submittedName>
        <fullName evidence="9">Type VI secretion system ATPase TssH</fullName>
    </submittedName>
</protein>
<keyword evidence="2 6" id="KW-0677">Repeat</keyword>
<dbReference type="FunFam" id="3.40.50.300:FF:000025">
    <property type="entry name" value="ATP-dependent Clp protease subunit"/>
    <property type="match status" value="1"/>
</dbReference>
<dbReference type="InterPro" id="IPR036628">
    <property type="entry name" value="Clp_N_dom_sf"/>
</dbReference>
<dbReference type="Proteomes" id="UP001138751">
    <property type="component" value="Unassembled WGS sequence"/>
</dbReference>
<evidence type="ECO:0000313" key="10">
    <source>
        <dbReference type="Proteomes" id="UP001138751"/>
    </source>
</evidence>
<dbReference type="Pfam" id="PF10431">
    <property type="entry name" value="ClpB_D2-small"/>
    <property type="match status" value="1"/>
</dbReference>
<dbReference type="SUPFAM" id="SSF81923">
    <property type="entry name" value="Double Clp-N motif"/>
    <property type="match status" value="1"/>
</dbReference>
<dbReference type="InterPro" id="IPR003593">
    <property type="entry name" value="AAA+_ATPase"/>
</dbReference>
<evidence type="ECO:0000256" key="7">
    <source>
        <dbReference type="SAM" id="MobiDB-lite"/>
    </source>
</evidence>
<dbReference type="InterPro" id="IPR019489">
    <property type="entry name" value="Clp_ATPase_C"/>
</dbReference>
<keyword evidence="3" id="KW-0547">Nucleotide-binding</keyword>
<gene>
    <name evidence="9" type="primary">tssH</name>
    <name evidence="9" type="ORF">GXW76_22670</name>
</gene>
<dbReference type="InterPro" id="IPR004176">
    <property type="entry name" value="Clp_R_N"/>
</dbReference>
<dbReference type="NCBIfam" id="TIGR03345">
    <property type="entry name" value="VI_ClpV1"/>
    <property type="match status" value="1"/>
</dbReference>
<evidence type="ECO:0000256" key="4">
    <source>
        <dbReference type="ARBA" id="ARBA00022840"/>
    </source>
</evidence>
<dbReference type="GO" id="GO:0005737">
    <property type="term" value="C:cytoplasm"/>
    <property type="evidence" value="ECO:0007669"/>
    <property type="project" value="TreeGrafter"/>
</dbReference>
<dbReference type="PRINTS" id="PR00300">
    <property type="entry name" value="CLPPROTEASEA"/>
</dbReference>
<dbReference type="GO" id="GO:0005524">
    <property type="term" value="F:ATP binding"/>
    <property type="evidence" value="ECO:0007669"/>
    <property type="project" value="UniProtKB-KW"/>
</dbReference>
<evidence type="ECO:0000256" key="2">
    <source>
        <dbReference type="ARBA" id="ARBA00022737"/>
    </source>
</evidence>
<evidence type="ECO:0000256" key="6">
    <source>
        <dbReference type="PROSITE-ProRule" id="PRU01251"/>
    </source>
</evidence>
<dbReference type="PANTHER" id="PTHR11638:SF184">
    <property type="entry name" value="ATPASE WITH CHAPERONE ACTIVITY"/>
    <property type="match status" value="1"/>
</dbReference>
<dbReference type="SUPFAM" id="SSF52540">
    <property type="entry name" value="P-loop containing nucleoside triphosphate hydrolases"/>
    <property type="match status" value="2"/>
</dbReference>
<comment type="caution">
    <text evidence="9">The sequence shown here is derived from an EMBL/GenBank/DDBJ whole genome shotgun (WGS) entry which is preliminary data.</text>
</comment>
<reference evidence="9" key="1">
    <citation type="submission" date="2020-01" db="EMBL/GenBank/DDBJ databases">
        <authorList>
            <person name="Rat A."/>
        </authorList>
    </citation>
    <scope>NUCLEOTIDE SEQUENCE</scope>
    <source>
        <strain evidence="9">LMG 31231</strain>
    </source>
</reference>
<sequence>MVAIDLKSLVGRMNALTRRQLEAAAGLTLSRTHYNVEIEHVLLKLVETGGSDVAAVLRKGGVDAGRVANELTRALDKFKTGNARAPSLSPDIVTWLREAWLLTSLESTASKIRSGHLLAALLNDDTLGRTVKESAPSLLNLPADAVRRNLGELAEGSEEAAEASAEAGAPGGAPGAPAGEAPRAGGPLDQFCTELVAQAKAGKIDPILGRDGEIRQMVDILTRRRQNNPILTGEAGVGKTAVVEGLALRIAAGDVPEALKGVKLYSLDMGLLQAGAGVKGEFENRLKGVIDAVKSSPTPIIMFIDEAHTLIGAGGAAGQNDAANLLKPALARGEMRCIAATTWAEYKKYFEKDAALTRRFQVVKVEEPSEPLAAAMLRGLVSTLEKHHGVRILDEAVTEAVKLSARYIPARQLPDKGVSLIDTACARVGMSQASIPAPVEDRQRRLSLIDTELGAIAREEAAGTDHAARRVTLEQEHAKVTAELEELTNRWEEEKVLVAKLRDLRHRIDAAAVPMPGPDGKTPEPEDTAPLKTELAEASAALKKMQGEEPLVFPVVDGQAVAEVVATWTGIPLGRMVADEIQTVLRLKDKLMERVVGQDHALDAIAQAIRTSRAGLTDPRKPIGVFLMAGTSGVGKTETALAVADLLYGGEQNMTTINMSEFKEEHKVSLLMGSPPGYVGYGEGGVLTEAVRRRPYSVVLLDEMEKAHPGVQDVFYQVFDKGAMKDGEGRDIDFRNTVIIMTSNAGTDTIAKLCADPDMAPEPEQLREALQPDLLKVFKPAFLGRCNVVIYYPLADEVLKKICGLKLRSIGKRLKEAYGVPLQVDDSVPDAIVSRCKEVESGARNIDNILSRTVLPELSARILSRLADGHEILQVKVGMNDDGSFRYDVD</sequence>
<dbReference type="Gene3D" id="1.10.8.60">
    <property type="match status" value="1"/>
</dbReference>
<dbReference type="PANTHER" id="PTHR11638">
    <property type="entry name" value="ATP-DEPENDENT CLP PROTEASE"/>
    <property type="match status" value="1"/>
</dbReference>
<dbReference type="EMBL" id="JAAEDM010000104">
    <property type="protein sequence ID" value="MBR0673993.1"/>
    <property type="molecule type" value="Genomic_DNA"/>
</dbReference>
<dbReference type="Pfam" id="PF02861">
    <property type="entry name" value="Clp_N"/>
    <property type="match status" value="1"/>
</dbReference>
<dbReference type="Pfam" id="PF17871">
    <property type="entry name" value="AAA_lid_9"/>
    <property type="match status" value="1"/>
</dbReference>
<dbReference type="AlphaFoldDB" id="A0A9X9X3L4"/>